<dbReference type="GO" id="GO:0047238">
    <property type="term" value="F:glucuronosyl-N-acetylgalactosaminyl-proteoglycan 4-beta-N-acetylgalactosaminyltransferase activity"/>
    <property type="evidence" value="ECO:0007669"/>
    <property type="project" value="TreeGrafter"/>
</dbReference>
<keyword evidence="7 13" id="KW-1133">Transmembrane helix</keyword>
<dbReference type="InterPro" id="IPR051227">
    <property type="entry name" value="CS_glycosyltransferase"/>
</dbReference>
<reference evidence="16 17" key="2">
    <citation type="journal article" date="2021" name="J. Hered.">
        <title>Feather Gene Expression Elucidates the Developmental Basis of Plumage Iridescence in African Starlings.</title>
        <authorList>
            <person name="Rubenstein D.R."/>
            <person name="Corvelo A."/>
            <person name="MacManes M.D."/>
            <person name="Maia R."/>
            <person name="Narzisi G."/>
            <person name="Rousaki A."/>
            <person name="Vandenabeele P."/>
            <person name="Shawkey M.D."/>
            <person name="Solomon J."/>
        </authorList>
    </citation>
    <scope>NUCLEOTIDE SEQUENCE [LARGE SCALE GENOMIC DNA]</scope>
    <source>
        <strain evidence="16">SS15</strain>
    </source>
</reference>
<evidence type="ECO:0000313" key="16">
    <source>
        <dbReference type="EMBL" id="KAI1238466.1"/>
    </source>
</evidence>
<dbReference type="SUPFAM" id="SSF53448">
    <property type="entry name" value="Nucleotide-diphospho-sugar transferases"/>
    <property type="match status" value="1"/>
</dbReference>
<evidence type="ECO:0000256" key="14">
    <source>
        <dbReference type="SAM" id="Coils"/>
    </source>
</evidence>
<dbReference type="OrthoDB" id="431432at2759"/>
<evidence type="ECO:0000256" key="6">
    <source>
        <dbReference type="ARBA" id="ARBA00022968"/>
    </source>
</evidence>
<feature type="transmembrane region" description="Helical" evidence="13">
    <location>
        <begin position="151"/>
        <end position="176"/>
    </location>
</feature>
<keyword evidence="9 14" id="KW-0175">Coiled coil</keyword>
<evidence type="ECO:0000256" key="5">
    <source>
        <dbReference type="ARBA" id="ARBA00022723"/>
    </source>
</evidence>
<dbReference type="FunFam" id="3.90.550.10:FF:000059">
    <property type="entry name" value="Hexosyltransferase"/>
    <property type="match status" value="1"/>
</dbReference>
<keyword evidence="6 13" id="KW-0735">Signal-anchor</keyword>
<proteinExistence type="inferred from homology"/>
<evidence type="ECO:0000256" key="12">
    <source>
        <dbReference type="ARBA" id="ARBA00052383"/>
    </source>
</evidence>
<dbReference type="GO" id="GO:0046872">
    <property type="term" value="F:metal ion binding"/>
    <property type="evidence" value="ECO:0007669"/>
    <property type="project" value="UniProtKB-KW"/>
</dbReference>
<keyword evidence="8 13" id="KW-0333">Golgi apparatus</keyword>
<dbReference type="Gene3D" id="3.90.550.10">
    <property type="entry name" value="Spore Coat Polysaccharide Biosynthesis Protein SpsA, Chain A"/>
    <property type="match status" value="1"/>
</dbReference>
<dbReference type="InterPro" id="IPR008428">
    <property type="entry name" value="Chond_GalNAc"/>
</dbReference>
<evidence type="ECO:0000256" key="1">
    <source>
        <dbReference type="ARBA" id="ARBA00004447"/>
    </source>
</evidence>
<evidence type="ECO:0000313" key="17">
    <source>
        <dbReference type="Proteomes" id="UP000618051"/>
    </source>
</evidence>
<reference evidence="16" key="3">
    <citation type="submission" date="2022-01" db="EMBL/GenBank/DDBJ databases">
        <authorList>
            <person name="Rubenstein D.R."/>
        </authorList>
    </citation>
    <scope>NUCLEOTIDE SEQUENCE</scope>
    <source>
        <strain evidence="16">SS15</strain>
        <tissue evidence="16">Liver</tissue>
    </source>
</reference>
<dbReference type="EMBL" id="JADDUC010000061">
    <property type="protein sequence ID" value="KAG0120567.1"/>
    <property type="molecule type" value="Genomic_DNA"/>
</dbReference>
<dbReference type="EMBL" id="JADDUC020000006">
    <property type="protein sequence ID" value="KAI1238466.1"/>
    <property type="molecule type" value="Genomic_DNA"/>
</dbReference>
<evidence type="ECO:0000256" key="9">
    <source>
        <dbReference type="ARBA" id="ARBA00023054"/>
    </source>
</evidence>
<evidence type="ECO:0000256" key="13">
    <source>
        <dbReference type="RuleBase" id="RU364016"/>
    </source>
</evidence>
<sequence>MVRISTANLEDTKLRLEDCRTALPTAGSNAAGLLSNCTLNGLSGEGSFSKQSVINSILLLSQDCYQGTKKGCRHIVNVSLQAVFEISVPGQASYVRMAHICHLVFWKKHAWKLKCSISHLLITLQQHRCCHEDQEVSCLLVSLDMMLRRGFILFLPRLVGLLVVTCCSMSIVYMLACTPKGDNQQLALPRVHSPTVKEGYEAILQEQEEQHRNYIISLKKQIAQLKAELQGRTEQLKSMQNQYPDSLDIQLGQSKPEKAQANLLAFLRSQVDKAEVHSGVKLSTEYAAVPFESFTLQKVYQLETGLTRHPEEKPVRKDKRDELIEVIELAVGSLNKPDGISKAKPHVYTASDFVEGIYRTEKNKGTLYELTFKGDAKHQFKKIVLFRPFGPVMKVKNENVDMADTLINVIVPLAKRASKFRQFMQNFREMGIQQDGRIHLTVVYFGKEQMNEVKSILENTSKSANFKNFTFIQLNEEFSRGKGLDVGARFWKGNNVVLFFCDVDIYFTAEFLNSCRLNAQPGKKVFYPVLFSQYNPSIIYGHHDSIPSLEQQLTIKKETGFWRDFGFGMTCQYRSDFINIGGFDLDIKGWGGEDVHLYRKYLHSNLMVIRTPVRGLFHLWHEKQCLDELTPEQYKMCMQSKAMNEASHGQLGMLVFKQEIETHLHRQELSNKKT</sequence>
<dbReference type="GO" id="GO:0050650">
    <property type="term" value="P:chondroitin sulfate proteoglycan biosynthetic process"/>
    <property type="evidence" value="ECO:0007669"/>
    <property type="project" value="UniProtKB-ARBA"/>
</dbReference>
<keyword evidence="10 13" id="KW-0472">Membrane</keyword>
<dbReference type="Pfam" id="PF05679">
    <property type="entry name" value="CHGN"/>
    <property type="match status" value="1"/>
</dbReference>
<dbReference type="InterPro" id="IPR029044">
    <property type="entry name" value="Nucleotide-diphossugar_trans"/>
</dbReference>
<comment type="caution">
    <text evidence="15">The sequence shown here is derived from an EMBL/GenBank/DDBJ whole genome shotgun (WGS) entry which is preliminary data.</text>
</comment>
<keyword evidence="5" id="KW-0479">Metal-binding</keyword>
<evidence type="ECO:0000256" key="11">
    <source>
        <dbReference type="ARBA" id="ARBA00023180"/>
    </source>
</evidence>
<protein>
    <recommendedName>
        <fullName evidence="13">Hexosyltransferase</fullName>
        <ecNumber evidence="13">2.4.1.-</ecNumber>
    </recommendedName>
</protein>
<dbReference type="AlphaFoldDB" id="A0A835NRN3"/>
<evidence type="ECO:0000313" key="15">
    <source>
        <dbReference type="EMBL" id="KAG0120567.1"/>
    </source>
</evidence>
<dbReference type="EC" id="2.4.1.-" evidence="13"/>
<dbReference type="PANTHER" id="PTHR12369:SF19">
    <property type="entry name" value="CHONDROITIN SULFATE N-ACETYLGALACTOSAMINYLTRANSFERASE 1"/>
    <property type="match status" value="1"/>
</dbReference>
<keyword evidence="4 13" id="KW-0812">Transmembrane</keyword>
<feature type="coiled-coil region" evidence="14">
    <location>
        <begin position="208"/>
        <end position="242"/>
    </location>
</feature>
<evidence type="ECO:0000256" key="7">
    <source>
        <dbReference type="ARBA" id="ARBA00022989"/>
    </source>
</evidence>
<comment type="similarity">
    <text evidence="2 13">Belongs to the chondroitin N-acetylgalactosaminyltransferase family.</text>
</comment>
<dbReference type="GO" id="GO:0047237">
    <property type="term" value="F:glucuronylgalactosylproteoglycan 4-beta-N-acetylgalactosaminyltransferase activity"/>
    <property type="evidence" value="ECO:0007669"/>
    <property type="project" value="UniProtKB-EC"/>
</dbReference>
<dbReference type="Proteomes" id="UP000618051">
    <property type="component" value="Unassembled WGS sequence"/>
</dbReference>
<organism evidence="15">
    <name type="scientific">Lamprotornis superbus</name>
    <dbReference type="NCBI Taxonomy" id="245042"/>
    <lineage>
        <taxon>Eukaryota</taxon>
        <taxon>Metazoa</taxon>
        <taxon>Chordata</taxon>
        <taxon>Craniata</taxon>
        <taxon>Vertebrata</taxon>
        <taxon>Euteleostomi</taxon>
        <taxon>Archelosauria</taxon>
        <taxon>Archosauria</taxon>
        <taxon>Dinosauria</taxon>
        <taxon>Saurischia</taxon>
        <taxon>Theropoda</taxon>
        <taxon>Coelurosauria</taxon>
        <taxon>Aves</taxon>
        <taxon>Neognathae</taxon>
        <taxon>Neoaves</taxon>
        <taxon>Telluraves</taxon>
        <taxon>Australaves</taxon>
        <taxon>Passeriformes</taxon>
        <taxon>Sturnidae</taxon>
        <taxon>Lamprotornis</taxon>
    </lineage>
</organism>
<dbReference type="PANTHER" id="PTHR12369">
    <property type="entry name" value="CHONDROITIN SYNTHASE"/>
    <property type="match status" value="1"/>
</dbReference>
<evidence type="ECO:0000256" key="2">
    <source>
        <dbReference type="ARBA" id="ARBA00009239"/>
    </source>
</evidence>
<name>A0A835NRN3_9PASS</name>
<comment type="catalytic activity">
    <reaction evidence="12">
        <text>3-O-(beta-D-GlcA-(1-&gt;3)-beta-D-Gal-(1-&gt;3)-beta-D-Gal-(1-&gt;4)-beta-D-Xyl)-L-seryl-[protein] + UDP-N-acetyl-alpha-D-galactosamine = 3-O-(beta-D-GalNAc-(1-&gt;4)-beta-D-GlcA-(1-&gt;3)-beta-D-Gal-(1-&gt;3)-beta-D-Gal-(1-&gt;4)-beta-D-Xyl)-L-seryl-[protein] + UDP + H(+)</text>
        <dbReference type="Rhea" id="RHEA:23464"/>
        <dbReference type="Rhea" id="RHEA-COMP:12573"/>
        <dbReference type="Rhea" id="RHEA-COMP:12575"/>
        <dbReference type="ChEBI" id="CHEBI:15378"/>
        <dbReference type="ChEBI" id="CHEBI:58223"/>
        <dbReference type="ChEBI" id="CHEBI:67138"/>
        <dbReference type="ChEBI" id="CHEBI:132093"/>
        <dbReference type="ChEBI" id="CHEBI:132105"/>
        <dbReference type="EC" id="2.4.1.174"/>
    </reaction>
</comment>
<keyword evidence="17" id="KW-1185">Reference proteome</keyword>
<evidence type="ECO:0000256" key="4">
    <source>
        <dbReference type="ARBA" id="ARBA00022692"/>
    </source>
</evidence>
<evidence type="ECO:0000256" key="8">
    <source>
        <dbReference type="ARBA" id="ARBA00023034"/>
    </source>
</evidence>
<dbReference type="GO" id="GO:0032580">
    <property type="term" value="C:Golgi cisterna membrane"/>
    <property type="evidence" value="ECO:0007669"/>
    <property type="project" value="UniProtKB-SubCell"/>
</dbReference>
<keyword evidence="11" id="KW-0325">Glycoprotein</keyword>
<evidence type="ECO:0000256" key="10">
    <source>
        <dbReference type="ARBA" id="ARBA00023136"/>
    </source>
</evidence>
<accession>A0A835NRN3</accession>
<gene>
    <name evidence="16" type="ORF">IHE44_0013198</name>
    <name evidence="15" type="ORF">IHE44_012360</name>
</gene>
<keyword evidence="3 13" id="KW-0808">Transferase</keyword>
<comment type="subcellular location">
    <subcellularLocation>
        <location evidence="1 13">Golgi apparatus</location>
        <location evidence="1 13">Golgi stack membrane</location>
        <topology evidence="1 13">Single-pass type II membrane protein</topology>
    </subcellularLocation>
</comment>
<reference evidence="15" key="1">
    <citation type="submission" date="2020-10" db="EMBL/GenBank/DDBJ databases">
        <title>Feather gene expression reveals the developmental basis of iridescence in African starlings.</title>
        <authorList>
            <person name="Rubenstein D.R."/>
        </authorList>
    </citation>
    <scope>NUCLEOTIDE SEQUENCE</scope>
    <source>
        <strain evidence="15">SS15</strain>
        <tissue evidence="15">Liver</tissue>
    </source>
</reference>
<evidence type="ECO:0000256" key="3">
    <source>
        <dbReference type="ARBA" id="ARBA00022679"/>
    </source>
</evidence>